<organism evidence="2 3">
    <name type="scientific">Penicillium cosmopolitanum</name>
    <dbReference type="NCBI Taxonomy" id="1131564"/>
    <lineage>
        <taxon>Eukaryota</taxon>
        <taxon>Fungi</taxon>
        <taxon>Dikarya</taxon>
        <taxon>Ascomycota</taxon>
        <taxon>Pezizomycotina</taxon>
        <taxon>Eurotiomycetes</taxon>
        <taxon>Eurotiomycetidae</taxon>
        <taxon>Eurotiales</taxon>
        <taxon>Aspergillaceae</taxon>
        <taxon>Penicillium</taxon>
    </lineage>
</organism>
<gene>
    <name evidence="2" type="ORF">N7509_001598</name>
</gene>
<dbReference type="GeneID" id="81365215"/>
<comment type="caution">
    <text evidence="2">The sequence shown here is derived from an EMBL/GenBank/DDBJ whole genome shotgun (WGS) entry which is preliminary data.</text>
</comment>
<sequence>MHKTTVDEFYENNLGTATTPVVEDKGSPQASEYSNSRIDDIDSDRSVEDSRGNPGKEKVMRNGNPDDDSEVIGGGGKDVKRKAAISTKGVAS</sequence>
<dbReference type="AlphaFoldDB" id="A0A9X0BCM4"/>
<dbReference type="EMBL" id="JAPZBU010000004">
    <property type="protein sequence ID" value="KAJ5407715.1"/>
    <property type="molecule type" value="Genomic_DNA"/>
</dbReference>
<evidence type="ECO:0000313" key="3">
    <source>
        <dbReference type="Proteomes" id="UP001147747"/>
    </source>
</evidence>
<proteinExistence type="predicted"/>
<dbReference type="RefSeq" id="XP_056492030.1">
    <property type="nucleotide sequence ID" value="XM_056626235.1"/>
</dbReference>
<dbReference type="Proteomes" id="UP001147747">
    <property type="component" value="Unassembled WGS sequence"/>
</dbReference>
<reference evidence="2" key="1">
    <citation type="submission" date="2022-12" db="EMBL/GenBank/DDBJ databases">
        <authorList>
            <person name="Petersen C."/>
        </authorList>
    </citation>
    <scope>NUCLEOTIDE SEQUENCE</scope>
    <source>
        <strain evidence="2">IBT 29677</strain>
    </source>
</reference>
<reference evidence="2" key="2">
    <citation type="journal article" date="2023" name="IMA Fungus">
        <title>Comparative genomic study of the Penicillium genus elucidates a diverse pangenome and 15 lateral gene transfer events.</title>
        <authorList>
            <person name="Petersen C."/>
            <person name="Sorensen T."/>
            <person name="Nielsen M.R."/>
            <person name="Sondergaard T.E."/>
            <person name="Sorensen J.L."/>
            <person name="Fitzpatrick D.A."/>
            <person name="Frisvad J.C."/>
            <person name="Nielsen K.L."/>
        </authorList>
    </citation>
    <scope>NUCLEOTIDE SEQUENCE</scope>
    <source>
        <strain evidence="2">IBT 29677</strain>
    </source>
</reference>
<evidence type="ECO:0000256" key="1">
    <source>
        <dbReference type="SAM" id="MobiDB-lite"/>
    </source>
</evidence>
<name>A0A9X0BCM4_9EURO</name>
<keyword evidence="3" id="KW-1185">Reference proteome</keyword>
<feature type="region of interest" description="Disordered" evidence="1">
    <location>
        <begin position="1"/>
        <end position="92"/>
    </location>
</feature>
<evidence type="ECO:0000313" key="2">
    <source>
        <dbReference type="EMBL" id="KAJ5407715.1"/>
    </source>
</evidence>
<accession>A0A9X0BCM4</accession>
<feature type="compositionally biased region" description="Basic and acidic residues" evidence="1">
    <location>
        <begin position="37"/>
        <end position="60"/>
    </location>
</feature>
<protein>
    <submittedName>
        <fullName evidence="2">Uncharacterized protein</fullName>
    </submittedName>
</protein>